<feature type="domain" description="Topoisomerase 6 subunit A/Spo11 TOPRIM" evidence="1">
    <location>
        <begin position="119"/>
        <end position="267"/>
    </location>
</feature>
<dbReference type="PRINTS" id="PR01550">
    <property type="entry name" value="TOP6AFAMILY"/>
</dbReference>
<dbReference type="EMBL" id="JANBUL010000295">
    <property type="protein sequence ID" value="KAJ2777398.1"/>
    <property type="molecule type" value="Genomic_DNA"/>
</dbReference>
<dbReference type="GO" id="GO:0042138">
    <property type="term" value="P:meiotic DNA double-strand break formation"/>
    <property type="evidence" value="ECO:0007669"/>
    <property type="project" value="TreeGrafter"/>
</dbReference>
<dbReference type="GO" id="GO:0000228">
    <property type="term" value="C:nuclear chromosome"/>
    <property type="evidence" value="ECO:0007669"/>
    <property type="project" value="TreeGrafter"/>
</dbReference>
<dbReference type="PANTHER" id="PTHR10848">
    <property type="entry name" value="MEIOTIC RECOMBINATION PROTEIN SPO11"/>
    <property type="match status" value="1"/>
</dbReference>
<dbReference type="Proteomes" id="UP001140217">
    <property type="component" value="Unassembled WGS sequence"/>
</dbReference>
<dbReference type="SUPFAM" id="SSF56726">
    <property type="entry name" value="DNA topoisomerase IV, alpha subunit"/>
    <property type="match status" value="1"/>
</dbReference>
<reference evidence="2" key="1">
    <citation type="submission" date="2022-07" db="EMBL/GenBank/DDBJ databases">
        <title>Phylogenomic reconstructions and comparative analyses of Kickxellomycotina fungi.</title>
        <authorList>
            <person name="Reynolds N.K."/>
            <person name="Stajich J.E."/>
            <person name="Barry K."/>
            <person name="Grigoriev I.V."/>
            <person name="Crous P."/>
            <person name="Smith M.E."/>
        </authorList>
    </citation>
    <scope>NUCLEOTIDE SEQUENCE</scope>
    <source>
        <strain evidence="2">NBRC 105414</strain>
    </source>
</reference>
<dbReference type="GO" id="GO:0007131">
    <property type="term" value="P:reciprocal meiotic recombination"/>
    <property type="evidence" value="ECO:0007669"/>
    <property type="project" value="TreeGrafter"/>
</dbReference>
<name>A0A9W8LEQ6_9FUNG</name>
<dbReference type="GO" id="GO:0003918">
    <property type="term" value="F:DNA topoisomerase type II (double strand cut, ATP-hydrolyzing) activity"/>
    <property type="evidence" value="ECO:0007669"/>
    <property type="project" value="InterPro"/>
</dbReference>
<evidence type="ECO:0000259" key="1">
    <source>
        <dbReference type="Pfam" id="PF21180"/>
    </source>
</evidence>
<dbReference type="AlphaFoldDB" id="A0A9W8LEQ6"/>
<gene>
    <name evidence="2" type="primary">SPO11</name>
    <name evidence="2" type="ORF">H4R18_005178</name>
</gene>
<organism evidence="2 3">
    <name type="scientific">Coemansia javaensis</name>
    <dbReference type="NCBI Taxonomy" id="2761396"/>
    <lineage>
        <taxon>Eukaryota</taxon>
        <taxon>Fungi</taxon>
        <taxon>Fungi incertae sedis</taxon>
        <taxon>Zoopagomycota</taxon>
        <taxon>Kickxellomycotina</taxon>
        <taxon>Kickxellomycetes</taxon>
        <taxon>Kickxellales</taxon>
        <taxon>Kickxellaceae</taxon>
        <taxon>Coemansia</taxon>
    </lineage>
</organism>
<keyword evidence="3" id="KW-1185">Reference proteome</keyword>
<comment type="caution">
    <text evidence="2">The sequence shown here is derived from an EMBL/GenBank/DDBJ whole genome shotgun (WGS) entry which is preliminary data.</text>
</comment>
<dbReference type="InterPro" id="IPR002815">
    <property type="entry name" value="Spo11/TopoVI_A"/>
</dbReference>
<accession>A0A9W8LEQ6</accession>
<evidence type="ECO:0000313" key="2">
    <source>
        <dbReference type="EMBL" id="KAJ2777398.1"/>
    </source>
</evidence>
<dbReference type="Gene3D" id="3.40.1360.10">
    <property type="match status" value="1"/>
</dbReference>
<dbReference type="InterPro" id="IPR034136">
    <property type="entry name" value="TOPRIM_Topo6A/Spo11"/>
</dbReference>
<protein>
    <submittedName>
        <fullName evidence="2">Endodeoxyribonuclease</fullName>
    </submittedName>
</protein>
<evidence type="ECO:0000313" key="3">
    <source>
        <dbReference type="Proteomes" id="UP001140217"/>
    </source>
</evidence>
<dbReference type="InterPro" id="IPR036078">
    <property type="entry name" value="Spo11/TopoVI_A_sf"/>
</dbReference>
<proteinExistence type="predicted"/>
<sequence length="274" mass="30752">MADESSMELCCILEAAHRLLSLGQVAYQRDVYYRYRGVLRSVERVGLLCARLAAFLGVQPPQLRIIPCPKGVLFGRVSLELDDGSVVDFSGRNGHVLPPAESVQRVVFHRDVHTLVLTAFFALLQSGFGERFPDVLLATGKGYPDFNTRRLLAACFGTLDIAVLVDYDPDGAHIFQVYCEGGLDGSRVCMPNCRWAGLHCSMTRVGRWGLDVSRMIEFTARDRGLALRLMQHWSCVPALRRRMARMAYRGKKAELEVVTQFRAMALSYIESLIY</sequence>
<dbReference type="GO" id="GO:0003677">
    <property type="term" value="F:DNA binding"/>
    <property type="evidence" value="ECO:0007669"/>
    <property type="project" value="InterPro"/>
</dbReference>
<dbReference type="GO" id="GO:0000706">
    <property type="term" value="P:meiotic DNA double-strand break processing"/>
    <property type="evidence" value="ECO:0007669"/>
    <property type="project" value="TreeGrafter"/>
</dbReference>
<dbReference type="PANTHER" id="PTHR10848:SF0">
    <property type="entry name" value="MEIOTIC RECOMBINATION PROTEIN SPO11"/>
    <property type="match status" value="1"/>
</dbReference>
<dbReference type="OrthoDB" id="521512at2759"/>
<dbReference type="Pfam" id="PF21180">
    <property type="entry name" value="TOP6A-Spo11_Toprim"/>
    <property type="match status" value="1"/>
</dbReference>